<reference evidence="1" key="1">
    <citation type="submission" date="2023-10" db="EMBL/GenBank/DDBJ databases">
        <authorList>
            <person name="Rodriguez Cubillos JULIANA M."/>
            <person name="De Vega J."/>
        </authorList>
    </citation>
    <scope>NUCLEOTIDE SEQUENCE</scope>
</reference>
<comment type="caution">
    <text evidence="1">The sequence shown here is derived from an EMBL/GenBank/DDBJ whole genome shotgun (WGS) entry which is preliminary data.</text>
</comment>
<dbReference type="EMBL" id="CASHSV030000409">
    <property type="protein sequence ID" value="CAJ2661906.1"/>
    <property type="molecule type" value="Genomic_DNA"/>
</dbReference>
<sequence length="75" mass="8749">MQWSSKFLLYIRISSKYTTTNLPKISLKTWFISLMKVLGALVSPNDITNHSYKPYFVLKAVFHSSVKRKTQTIDH</sequence>
<proteinExistence type="predicted"/>
<evidence type="ECO:0000313" key="1">
    <source>
        <dbReference type="EMBL" id="CAJ2661906.1"/>
    </source>
</evidence>
<gene>
    <name evidence="1" type="ORF">MILVUS5_LOCUS27543</name>
</gene>
<keyword evidence="2" id="KW-1185">Reference proteome</keyword>
<name>A0ACB0L059_TRIPR</name>
<dbReference type="Proteomes" id="UP001177021">
    <property type="component" value="Unassembled WGS sequence"/>
</dbReference>
<organism evidence="1 2">
    <name type="scientific">Trifolium pratense</name>
    <name type="common">Red clover</name>
    <dbReference type="NCBI Taxonomy" id="57577"/>
    <lineage>
        <taxon>Eukaryota</taxon>
        <taxon>Viridiplantae</taxon>
        <taxon>Streptophyta</taxon>
        <taxon>Embryophyta</taxon>
        <taxon>Tracheophyta</taxon>
        <taxon>Spermatophyta</taxon>
        <taxon>Magnoliopsida</taxon>
        <taxon>eudicotyledons</taxon>
        <taxon>Gunneridae</taxon>
        <taxon>Pentapetalae</taxon>
        <taxon>rosids</taxon>
        <taxon>fabids</taxon>
        <taxon>Fabales</taxon>
        <taxon>Fabaceae</taxon>
        <taxon>Papilionoideae</taxon>
        <taxon>50 kb inversion clade</taxon>
        <taxon>NPAAA clade</taxon>
        <taxon>Hologalegina</taxon>
        <taxon>IRL clade</taxon>
        <taxon>Trifolieae</taxon>
        <taxon>Trifolium</taxon>
    </lineage>
</organism>
<protein>
    <submittedName>
        <fullName evidence="1">Uncharacterized protein</fullName>
    </submittedName>
</protein>
<evidence type="ECO:0000313" key="2">
    <source>
        <dbReference type="Proteomes" id="UP001177021"/>
    </source>
</evidence>
<accession>A0ACB0L059</accession>